<dbReference type="InterPro" id="IPR001478">
    <property type="entry name" value="PDZ"/>
</dbReference>
<dbReference type="OrthoDB" id="273181at2759"/>
<dbReference type="PANTHER" id="PTHR47661">
    <property type="entry name" value="PHOSPHOGLUCAN PHOSPHATASE LSF1, CHLOROPLASTIC"/>
    <property type="match status" value="1"/>
</dbReference>
<keyword evidence="4" id="KW-1185">Reference proteome</keyword>
<keyword evidence="1" id="KW-0378">Hydrolase</keyword>
<dbReference type="Gene3D" id="3.90.190.10">
    <property type="entry name" value="Protein tyrosine phosphatase superfamily"/>
    <property type="match status" value="1"/>
</dbReference>
<evidence type="ECO:0000256" key="1">
    <source>
        <dbReference type="ARBA" id="ARBA00022912"/>
    </source>
</evidence>
<dbReference type="Pfam" id="PF00782">
    <property type="entry name" value="DSPc"/>
    <property type="match status" value="1"/>
</dbReference>
<proteinExistence type="predicted"/>
<dbReference type="STRING" id="1088818.A0A2I0BFJ8"/>
<dbReference type="InterPro" id="IPR014756">
    <property type="entry name" value="Ig_E-set"/>
</dbReference>
<dbReference type="InterPro" id="IPR000340">
    <property type="entry name" value="Dual-sp_phosphatase_cat-dom"/>
</dbReference>
<evidence type="ECO:0000259" key="2">
    <source>
        <dbReference type="PROSITE" id="PS50106"/>
    </source>
</evidence>
<dbReference type="AlphaFoldDB" id="A0A2I0BFJ8"/>
<dbReference type="GO" id="GO:0004721">
    <property type="term" value="F:phosphoprotein phosphatase activity"/>
    <property type="evidence" value="ECO:0007669"/>
    <property type="project" value="UniProtKB-KW"/>
</dbReference>
<dbReference type="PROSITE" id="PS50106">
    <property type="entry name" value="PDZ"/>
    <property type="match status" value="1"/>
</dbReference>
<gene>
    <name evidence="3" type="primary">LSF1</name>
    <name evidence="3" type="ORF">AXF42_Ash003237</name>
</gene>
<dbReference type="EMBL" id="KZ451885">
    <property type="protein sequence ID" value="PKA66583.1"/>
    <property type="molecule type" value="Genomic_DNA"/>
</dbReference>
<dbReference type="Proteomes" id="UP000236161">
    <property type="component" value="Unassembled WGS sequence"/>
</dbReference>
<keyword evidence="1" id="KW-0904">Protein phosphatase</keyword>
<dbReference type="InterPro" id="IPR013783">
    <property type="entry name" value="Ig-like_fold"/>
</dbReference>
<evidence type="ECO:0000313" key="4">
    <source>
        <dbReference type="Proteomes" id="UP000236161"/>
    </source>
</evidence>
<organism evidence="3 4">
    <name type="scientific">Apostasia shenzhenica</name>
    <dbReference type="NCBI Taxonomy" id="1088818"/>
    <lineage>
        <taxon>Eukaryota</taxon>
        <taxon>Viridiplantae</taxon>
        <taxon>Streptophyta</taxon>
        <taxon>Embryophyta</taxon>
        <taxon>Tracheophyta</taxon>
        <taxon>Spermatophyta</taxon>
        <taxon>Magnoliopsida</taxon>
        <taxon>Liliopsida</taxon>
        <taxon>Asparagales</taxon>
        <taxon>Orchidaceae</taxon>
        <taxon>Apostasioideae</taxon>
        <taxon>Apostasia</taxon>
    </lineage>
</organism>
<dbReference type="GO" id="GO:0043036">
    <property type="term" value="C:starch grain"/>
    <property type="evidence" value="ECO:0007669"/>
    <property type="project" value="TreeGrafter"/>
</dbReference>
<dbReference type="Pfam" id="PF16561">
    <property type="entry name" value="AMPK1_CBM"/>
    <property type="match status" value="1"/>
</dbReference>
<dbReference type="CDD" id="cd02859">
    <property type="entry name" value="E_set_AMPKbeta_like_N"/>
    <property type="match status" value="1"/>
</dbReference>
<dbReference type="Gene3D" id="2.60.40.10">
    <property type="entry name" value="Immunoglobulins"/>
    <property type="match status" value="1"/>
</dbReference>
<evidence type="ECO:0000313" key="3">
    <source>
        <dbReference type="EMBL" id="PKA66583.1"/>
    </source>
</evidence>
<accession>A0A2I0BFJ8</accession>
<dbReference type="SUPFAM" id="SSF52799">
    <property type="entry name" value="(Phosphotyrosine protein) phosphatases II"/>
    <property type="match status" value="1"/>
</dbReference>
<dbReference type="SUPFAM" id="SSF81296">
    <property type="entry name" value="E set domains"/>
    <property type="match status" value="1"/>
</dbReference>
<dbReference type="PANTHER" id="PTHR47661:SF2">
    <property type="entry name" value="PHOSPHOGLUCAN PHOSPHATASE LSF1, CHLOROPLASTIC"/>
    <property type="match status" value="1"/>
</dbReference>
<dbReference type="GO" id="GO:0009507">
    <property type="term" value="C:chloroplast"/>
    <property type="evidence" value="ECO:0007669"/>
    <property type="project" value="TreeGrafter"/>
</dbReference>
<sequence length="603" mass="67453">MALLHFPPFSAALDSSPVSSLCLPWRKGRSARLSSLIWDFRAWGGGWRLRRKDRLAAVMAMSDSPAYKMNLNEYMVTLERPLGIRFALSLEGKVFVHSLRKGGNAEGAKLIMVGDTLKKASDATGGAFCEIKDLSDAEKMLKDMVGSLSLVLERPFSPYPIQQLSLDGDYHVLFNSGKVPFATWNGGVLASNLQGSCKHLSSGFVIYSPKLLNHGGWKLLLLHDRNKGFDNVAQKNKKYMTEVVGFCSEEKTGDVEWTYGGFPVEEYVKALERAKGEFYYNHSLGMQLSKITEQIFVGSCIQTERDLYDGIQICHIRKAIGNLAEAMGITAVLNFQSESERSNWGINSQAINESSRHSNILMVTYPIRDGDSLDLRKKLPFCVGLLLRLLRKNYRILVTCTTGFDRSPACIIAYLHWIQDTALHAAHNFVTGFHSCRPDRAAIVWATWDLIAMAEAGKSEGPPTHVVNFVWSSGCREGEEVYLVGDFTGNWKDTIKAVHKGGSRHEAVVRLRHGKYTYKFIVGGQWRHSTALPTVRDERGNVNNVIQVGDVARIRPTPNELQIKDSTVVKVIERQLTEDERFVLAFAARRFAFAICPIKLTPK</sequence>
<reference evidence="3 4" key="1">
    <citation type="journal article" date="2017" name="Nature">
        <title>The Apostasia genome and the evolution of orchids.</title>
        <authorList>
            <person name="Zhang G.Q."/>
            <person name="Liu K.W."/>
            <person name="Li Z."/>
            <person name="Lohaus R."/>
            <person name="Hsiao Y.Y."/>
            <person name="Niu S.C."/>
            <person name="Wang J.Y."/>
            <person name="Lin Y.C."/>
            <person name="Xu Q."/>
            <person name="Chen L.J."/>
            <person name="Yoshida K."/>
            <person name="Fujiwara S."/>
            <person name="Wang Z.W."/>
            <person name="Zhang Y.Q."/>
            <person name="Mitsuda N."/>
            <person name="Wang M."/>
            <person name="Liu G.H."/>
            <person name="Pecoraro L."/>
            <person name="Huang H.X."/>
            <person name="Xiao X.J."/>
            <person name="Lin M."/>
            <person name="Wu X.Y."/>
            <person name="Wu W.L."/>
            <person name="Chen Y.Y."/>
            <person name="Chang S.B."/>
            <person name="Sakamoto S."/>
            <person name="Ohme-Takagi M."/>
            <person name="Yagi M."/>
            <person name="Zeng S.J."/>
            <person name="Shen C.Y."/>
            <person name="Yeh C.M."/>
            <person name="Luo Y.B."/>
            <person name="Tsai W.C."/>
            <person name="Van de Peer Y."/>
            <person name="Liu Z.J."/>
        </authorList>
    </citation>
    <scope>NUCLEOTIDE SEQUENCE [LARGE SCALE GENOMIC DNA]</scope>
    <source>
        <strain evidence="4">cv. Shenzhen</strain>
        <tissue evidence="3">Stem</tissue>
    </source>
</reference>
<feature type="domain" description="PDZ" evidence="2">
    <location>
        <begin position="75"/>
        <end position="156"/>
    </location>
</feature>
<dbReference type="InterPro" id="IPR032640">
    <property type="entry name" value="AMPK1_CBM"/>
</dbReference>
<dbReference type="GO" id="GO:0005983">
    <property type="term" value="P:starch catabolic process"/>
    <property type="evidence" value="ECO:0007669"/>
    <property type="project" value="TreeGrafter"/>
</dbReference>
<name>A0A2I0BFJ8_9ASPA</name>
<dbReference type="InterPro" id="IPR029021">
    <property type="entry name" value="Prot-tyrosine_phosphatase-like"/>
</dbReference>
<protein>
    <submittedName>
        <fullName evidence="3">Phosphoglucan phosphatase LSF1, chloroplastic</fullName>
    </submittedName>
</protein>